<evidence type="ECO:0000256" key="3">
    <source>
        <dbReference type="ARBA" id="ARBA00023015"/>
    </source>
</evidence>
<keyword evidence="3" id="KW-0805">Transcription regulation</keyword>
<dbReference type="CDD" id="cd11445">
    <property type="entry name" value="bHLH_AtPIF_like"/>
    <property type="match status" value="1"/>
</dbReference>
<feature type="region of interest" description="Disordered" evidence="6">
    <location>
        <begin position="242"/>
        <end position="308"/>
    </location>
</feature>
<dbReference type="PANTHER" id="PTHR46807">
    <property type="entry name" value="TRANSCRIPTION FACTOR PIF3"/>
    <property type="match status" value="1"/>
</dbReference>
<dbReference type="InterPro" id="IPR036638">
    <property type="entry name" value="HLH_DNA-bd_sf"/>
</dbReference>
<feature type="region of interest" description="Disordered" evidence="6">
    <location>
        <begin position="52"/>
        <end position="71"/>
    </location>
</feature>
<dbReference type="SUPFAM" id="SSF47459">
    <property type="entry name" value="HLH, helix-loop-helix DNA-binding domain"/>
    <property type="match status" value="1"/>
</dbReference>
<feature type="compositionally biased region" description="Pro residues" evidence="6">
    <location>
        <begin position="60"/>
        <end position="69"/>
    </location>
</feature>
<evidence type="ECO:0000259" key="7">
    <source>
        <dbReference type="PROSITE" id="PS50888"/>
    </source>
</evidence>
<protein>
    <submittedName>
        <fullName evidence="8">Transcription factor PIF4-like isoform X1</fullName>
    </submittedName>
</protein>
<dbReference type="GO" id="GO:0046983">
    <property type="term" value="F:protein dimerization activity"/>
    <property type="evidence" value="ECO:0007669"/>
    <property type="project" value="InterPro"/>
</dbReference>
<proteinExistence type="evidence at transcript level"/>
<dbReference type="AlphaFoldDB" id="A0A513X4P2"/>
<feature type="domain" description="BHLH" evidence="7">
    <location>
        <begin position="303"/>
        <end position="352"/>
    </location>
</feature>
<evidence type="ECO:0000313" key="8">
    <source>
        <dbReference type="EMBL" id="QDH08906.1"/>
    </source>
</evidence>
<dbReference type="FunFam" id="4.10.280.10:FF:000004">
    <property type="entry name" value="Basic helix-loop-helix transcription factor"/>
    <property type="match status" value="1"/>
</dbReference>
<dbReference type="PANTHER" id="PTHR46807:SF7">
    <property type="entry name" value="BHLH DOMAIN-CONTAINING PROTEIN"/>
    <property type="match status" value="1"/>
</dbReference>
<feature type="compositionally biased region" description="Polar residues" evidence="6">
    <location>
        <begin position="108"/>
        <end position="134"/>
    </location>
</feature>
<comment type="subcellular location">
    <subcellularLocation>
        <location evidence="1">Nucleus</location>
    </subcellularLocation>
</comment>
<dbReference type="PROSITE" id="PS50888">
    <property type="entry name" value="BHLH"/>
    <property type="match status" value="1"/>
</dbReference>
<evidence type="ECO:0000256" key="4">
    <source>
        <dbReference type="ARBA" id="ARBA00023163"/>
    </source>
</evidence>
<dbReference type="Gene3D" id="4.10.280.10">
    <property type="entry name" value="Helix-loop-helix DNA-binding domain"/>
    <property type="match status" value="1"/>
</dbReference>
<accession>A0A513X4P2</accession>
<keyword evidence="5" id="KW-0539">Nucleus</keyword>
<name>A0A513X4P2_9ASPA</name>
<reference evidence="8" key="1">
    <citation type="journal article" date="2015" name="PLoS ONE">
        <title>Transcriptome Characterization of Cymbidium sinense 'Dharma' Using 454 Pyrosequencing and Its Application in the Identification of Genes Associated with Leaf Color Variation.</title>
        <authorList>
            <person name="Zhu G."/>
            <person name="Yang F."/>
            <person name="Shi S."/>
            <person name="Li D."/>
            <person name="Wang Z."/>
            <person name="Liu H."/>
            <person name="Huang D."/>
            <person name="Wang C."/>
        </authorList>
    </citation>
    <scope>NUCLEOTIDE SEQUENCE</scope>
</reference>
<dbReference type="EMBL" id="MK307516">
    <property type="protein sequence ID" value="QDH08906.1"/>
    <property type="molecule type" value="mRNA"/>
</dbReference>
<dbReference type="SMART" id="SM00353">
    <property type="entry name" value="HLH"/>
    <property type="match status" value="1"/>
</dbReference>
<dbReference type="InterPro" id="IPR011598">
    <property type="entry name" value="bHLH_dom"/>
</dbReference>
<organism evidence="8">
    <name type="scientific">Cymbidium sinense</name>
    <dbReference type="NCBI Taxonomy" id="112615"/>
    <lineage>
        <taxon>Eukaryota</taxon>
        <taxon>Viridiplantae</taxon>
        <taxon>Streptophyta</taxon>
        <taxon>Embryophyta</taxon>
        <taxon>Tracheophyta</taxon>
        <taxon>Spermatophyta</taxon>
        <taxon>Magnoliopsida</taxon>
        <taxon>Liliopsida</taxon>
        <taxon>Asparagales</taxon>
        <taxon>Orchidaceae</taxon>
        <taxon>Epidendroideae</taxon>
        <taxon>Cymbidieae</taxon>
        <taxon>Cymbidiinae</taxon>
        <taxon>Cymbidium</taxon>
    </lineage>
</organism>
<dbReference type="InterPro" id="IPR044273">
    <property type="entry name" value="PIF3-like"/>
</dbReference>
<evidence type="ECO:0000256" key="1">
    <source>
        <dbReference type="ARBA" id="ARBA00004123"/>
    </source>
</evidence>
<feature type="region of interest" description="Disordered" evidence="6">
    <location>
        <begin position="478"/>
        <end position="497"/>
    </location>
</feature>
<sequence>MDMNSRQYQNYLTATNQKRTAGPVQEFTEPQWKNGNAPMHSLTQRKCPTSIHEVKEDPKPPGNSNPHPPAMEDEIASLFQYPPYEYLEKEFGCDFLCEFPNPQTIITTDRSNKSVNNEGNTTPSFNLSHNQNRLSPPKSYVHDSVQQYVFPENSNFPHFSRPGRIGLADRLQKKIPSVRGESSSMMTTESSICGSNQVQNRVSLTNSLSNNTTITTGLPPRKFKKDLETSFLSERVQADTFEVTGTSSSGGSGASIRATPQEKNNQSYKRKGIEMEESCSLSEEGDYESADGKKPAQRSRRTRAAEVHNLSERKRRDRINEKMKALQDLIPHCTKSDKASMLDEAIEYLKSLQQQVQLLWMGSGMATMMFPGIQNFMAQMSMGIGRGAMPTLNNLVQLPRVPLVNQPIPSVLSANQIPMCPQTISHLKFPNPMHSSQMPESFPPHLAFHQIQPSPQAMNLYAYGSQLAAQNQLAAINSSSSSLPTDGLPPGNLQNGK</sequence>
<keyword evidence="4" id="KW-0804">Transcription</keyword>
<comment type="similarity">
    <text evidence="2">Belongs to the bHLH protein family.</text>
</comment>
<dbReference type="Pfam" id="PF00010">
    <property type="entry name" value="HLH"/>
    <property type="match status" value="1"/>
</dbReference>
<feature type="compositionally biased region" description="Polar residues" evidence="6">
    <location>
        <begin position="1"/>
        <end position="19"/>
    </location>
</feature>
<feature type="region of interest" description="Disordered" evidence="6">
    <location>
        <begin position="108"/>
        <end position="137"/>
    </location>
</feature>
<feature type="region of interest" description="Disordered" evidence="6">
    <location>
        <begin position="1"/>
        <end position="44"/>
    </location>
</feature>
<evidence type="ECO:0000256" key="6">
    <source>
        <dbReference type="SAM" id="MobiDB-lite"/>
    </source>
</evidence>
<dbReference type="GO" id="GO:0003700">
    <property type="term" value="F:DNA-binding transcription factor activity"/>
    <property type="evidence" value="ECO:0007669"/>
    <property type="project" value="InterPro"/>
</dbReference>
<dbReference type="InterPro" id="IPR047265">
    <property type="entry name" value="PIF1-like_bHLH"/>
</dbReference>
<evidence type="ECO:0000256" key="5">
    <source>
        <dbReference type="ARBA" id="ARBA00023242"/>
    </source>
</evidence>
<dbReference type="GO" id="GO:0005634">
    <property type="term" value="C:nucleus"/>
    <property type="evidence" value="ECO:0007669"/>
    <property type="project" value="UniProtKB-SubCell"/>
</dbReference>
<evidence type="ECO:0000256" key="2">
    <source>
        <dbReference type="ARBA" id="ARBA00005510"/>
    </source>
</evidence>